<comment type="caution">
    <text evidence="3">The sequence shown here is derived from an EMBL/GenBank/DDBJ whole genome shotgun (WGS) entry which is preliminary data.</text>
</comment>
<dbReference type="InterPro" id="IPR036005">
    <property type="entry name" value="Creatinase/aminopeptidase-like"/>
</dbReference>
<dbReference type="AlphaFoldDB" id="A0A9P6LT42"/>
<sequence>MSKIADKKKPAAAALEPEDITVANTDVLTKYKAAADITNRVIAQVTATCVDGASILEICVNGDKAIEEGTKAVYTKGKISKGVGFPTCISVNNVICHFSPLATESEAAQTLKNGDMVK</sequence>
<dbReference type="EMBL" id="JAAAHW010009850">
    <property type="protein sequence ID" value="KAF9935709.1"/>
    <property type="molecule type" value="Genomic_DNA"/>
</dbReference>
<dbReference type="InterPro" id="IPR047113">
    <property type="entry name" value="PA2G4/ARX1"/>
</dbReference>
<dbReference type="Proteomes" id="UP000749646">
    <property type="component" value="Unassembled WGS sequence"/>
</dbReference>
<dbReference type="Pfam" id="PF00557">
    <property type="entry name" value="Peptidase_M24"/>
    <property type="match status" value="1"/>
</dbReference>
<dbReference type="PANTHER" id="PTHR10804:SF11">
    <property type="entry name" value="PROLIFERATION-ASSOCIATED PROTEIN 2G4"/>
    <property type="match status" value="1"/>
</dbReference>
<evidence type="ECO:0000313" key="4">
    <source>
        <dbReference type="Proteomes" id="UP000749646"/>
    </source>
</evidence>
<accession>A0A9P6LT42</accession>
<gene>
    <name evidence="3" type="primary">PA2G4_1</name>
    <name evidence="3" type="ORF">BGZ65_003135</name>
</gene>
<dbReference type="SUPFAM" id="SSF55920">
    <property type="entry name" value="Creatinase/aminopeptidase"/>
    <property type="match status" value="1"/>
</dbReference>
<name>A0A9P6LT42_9FUNG</name>
<evidence type="ECO:0000256" key="1">
    <source>
        <dbReference type="ARBA" id="ARBA00007319"/>
    </source>
</evidence>
<proteinExistence type="inferred from homology"/>
<protein>
    <submittedName>
        <fullName evidence="3">Proliferation-associated protein 2G4</fullName>
    </submittedName>
</protein>
<comment type="similarity">
    <text evidence="1">Belongs to the peptidase M24 family.</text>
</comment>
<keyword evidence="4" id="KW-1185">Reference proteome</keyword>
<dbReference type="Gene3D" id="3.90.230.10">
    <property type="entry name" value="Creatinase/methionine aminopeptidase superfamily"/>
    <property type="match status" value="1"/>
</dbReference>
<dbReference type="InterPro" id="IPR000994">
    <property type="entry name" value="Pept_M24"/>
</dbReference>
<dbReference type="PANTHER" id="PTHR10804">
    <property type="entry name" value="PROTEASE FAMILY M24 METHIONYL AMINOPEPTIDASE, AMINOPEPTIDASE P"/>
    <property type="match status" value="1"/>
</dbReference>
<organism evidence="3 4">
    <name type="scientific">Modicella reniformis</name>
    <dbReference type="NCBI Taxonomy" id="1440133"/>
    <lineage>
        <taxon>Eukaryota</taxon>
        <taxon>Fungi</taxon>
        <taxon>Fungi incertae sedis</taxon>
        <taxon>Mucoromycota</taxon>
        <taxon>Mortierellomycotina</taxon>
        <taxon>Mortierellomycetes</taxon>
        <taxon>Mortierellales</taxon>
        <taxon>Mortierellaceae</taxon>
        <taxon>Modicella</taxon>
    </lineage>
</organism>
<reference evidence="3" key="1">
    <citation type="journal article" date="2020" name="Fungal Divers.">
        <title>Resolving the Mortierellaceae phylogeny through synthesis of multi-gene phylogenetics and phylogenomics.</title>
        <authorList>
            <person name="Vandepol N."/>
            <person name="Liber J."/>
            <person name="Desiro A."/>
            <person name="Na H."/>
            <person name="Kennedy M."/>
            <person name="Barry K."/>
            <person name="Grigoriev I.V."/>
            <person name="Miller A.N."/>
            <person name="O'Donnell K."/>
            <person name="Stajich J.E."/>
            <person name="Bonito G."/>
        </authorList>
    </citation>
    <scope>NUCLEOTIDE SEQUENCE</scope>
    <source>
        <strain evidence="3">MES-2147</strain>
    </source>
</reference>
<feature type="non-terminal residue" evidence="3">
    <location>
        <position position="1"/>
    </location>
</feature>
<feature type="domain" description="Peptidase M24" evidence="2">
    <location>
        <begin position="30"/>
        <end position="117"/>
    </location>
</feature>
<evidence type="ECO:0000313" key="3">
    <source>
        <dbReference type="EMBL" id="KAF9935709.1"/>
    </source>
</evidence>
<dbReference type="OrthoDB" id="5876363at2759"/>
<evidence type="ECO:0000259" key="2">
    <source>
        <dbReference type="Pfam" id="PF00557"/>
    </source>
</evidence>